<organism evidence="1 2">
    <name type="scientific">Hyalomma asiaticum</name>
    <name type="common">Tick</name>
    <dbReference type="NCBI Taxonomy" id="266040"/>
    <lineage>
        <taxon>Eukaryota</taxon>
        <taxon>Metazoa</taxon>
        <taxon>Ecdysozoa</taxon>
        <taxon>Arthropoda</taxon>
        <taxon>Chelicerata</taxon>
        <taxon>Arachnida</taxon>
        <taxon>Acari</taxon>
        <taxon>Parasitiformes</taxon>
        <taxon>Ixodida</taxon>
        <taxon>Ixodoidea</taxon>
        <taxon>Ixodidae</taxon>
        <taxon>Hyalomminae</taxon>
        <taxon>Hyalomma</taxon>
    </lineage>
</organism>
<sequence>MQQRETVDKHDRAATLGSTKERHEGLAARLGEGHEKQREGGLFRLTAGSYKELQTDDGAVDTHREHVMRARSKRTPLTRALFRCRRLAWALD</sequence>
<protein>
    <submittedName>
        <fullName evidence="1">Uncharacterized protein</fullName>
    </submittedName>
</protein>
<comment type="caution">
    <text evidence="1">The sequence shown here is derived from an EMBL/GenBank/DDBJ whole genome shotgun (WGS) entry which is preliminary data.</text>
</comment>
<evidence type="ECO:0000313" key="1">
    <source>
        <dbReference type="EMBL" id="KAH6945111.1"/>
    </source>
</evidence>
<keyword evidence="2" id="KW-1185">Reference proteome</keyword>
<name>A0ACB7TG75_HYAAI</name>
<reference evidence="1" key="1">
    <citation type="submission" date="2020-05" db="EMBL/GenBank/DDBJ databases">
        <title>Large-scale comparative analyses of tick genomes elucidate their genetic diversity and vector capacities.</title>
        <authorList>
            <person name="Jia N."/>
            <person name="Wang J."/>
            <person name="Shi W."/>
            <person name="Du L."/>
            <person name="Sun Y."/>
            <person name="Zhan W."/>
            <person name="Jiang J."/>
            <person name="Wang Q."/>
            <person name="Zhang B."/>
            <person name="Ji P."/>
            <person name="Sakyi L.B."/>
            <person name="Cui X."/>
            <person name="Yuan T."/>
            <person name="Jiang B."/>
            <person name="Yang W."/>
            <person name="Lam T.T.-Y."/>
            <person name="Chang Q."/>
            <person name="Ding S."/>
            <person name="Wang X."/>
            <person name="Zhu J."/>
            <person name="Ruan X."/>
            <person name="Zhao L."/>
            <person name="Wei J."/>
            <person name="Que T."/>
            <person name="Du C."/>
            <person name="Cheng J."/>
            <person name="Dai P."/>
            <person name="Han X."/>
            <person name="Huang E."/>
            <person name="Gao Y."/>
            <person name="Liu J."/>
            <person name="Shao H."/>
            <person name="Ye R."/>
            <person name="Li L."/>
            <person name="Wei W."/>
            <person name="Wang X."/>
            <person name="Wang C."/>
            <person name="Yang T."/>
            <person name="Huo Q."/>
            <person name="Li W."/>
            <person name="Guo W."/>
            <person name="Chen H."/>
            <person name="Zhou L."/>
            <person name="Ni X."/>
            <person name="Tian J."/>
            <person name="Zhou Y."/>
            <person name="Sheng Y."/>
            <person name="Liu T."/>
            <person name="Pan Y."/>
            <person name="Xia L."/>
            <person name="Li J."/>
            <person name="Zhao F."/>
            <person name="Cao W."/>
        </authorList>
    </citation>
    <scope>NUCLEOTIDE SEQUENCE</scope>
    <source>
        <strain evidence="1">Hyas-2018</strain>
    </source>
</reference>
<proteinExistence type="predicted"/>
<evidence type="ECO:0000313" key="2">
    <source>
        <dbReference type="Proteomes" id="UP000821845"/>
    </source>
</evidence>
<dbReference type="Proteomes" id="UP000821845">
    <property type="component" value="Chromosome 1"/>
</dbReference>
<accession>A0ACB7TG75</accession>
<dbReference type="EMBL" id="CM023481">
    <property type="protein sequence ID" value="KAH6945111.1"/>
    <property type="molecule type" value="Genomic_DNA"/>
</dbReference>
<gene>
    <name evidence="1" type="ORF">HPB50_007256</name>
</gene>